<keyword evidence="1" id="KW-0472">Membrane</keyword>
<feature type="transmembrane region" description="Helical" evidence="1">
    <location>
        <begin position="92"/>
        <end position="113"/>
    </location>
</feature>
<dbReference type="AlphaFoldDB" id="A0AAU7PZF0"/>
<keyword evidence="1" id="KW-0812">Transmembrane</keyword>
<name>A0AAU7PZF0_9STRE</name>
<dbReference type="InterPro" id="IPR021509">
    <property type="entry name" value="DUF3169"/>
</dbReference>
<evidence type="ECO:0000256" key="1">
    <source>
        <dbReference type="SAM" id="Phobius"/>
    </source>
</evidence>
<dbReference type="RefSeq" id="WP_224785079.1">
    <property type="nucleotide sequence ID" value="NZ_CP157941.1"/>
</dbReference>
<feature type="transmembrane region" description="Helical" evidence="1">
    <location>
        <begin position="211"/>
        <end position="232"/>
    </location>
</feature>
<dbReference type="EMBL" id="CP157941">
    <property type="protein sequence ID" value="XBS57658.1"/>
    <property type="molecule type" value="Genomic_DNA"/>
</dbReference>
<proteinExistence type="predicted"/>
<keyword evidence="1" id="KW-1133">Transmembrane helix</keyword>
<feature type="transmembrane region" description="Helical" evidence="1">
    <location>
        <begin position="119"/>
        <end position="140"/>
    </location>
</feature>
<feature type="transmembrane region" description="Helical" evidence="1">
    <location>
        <begin position="183"/>
        <end position="205"/>
    </location>
</feature>
<sequence>MKKWMKISGLLVVSVLLGIFVASSWLGNFHFPIFLNSILWGWIIRVLNLLLFCMTIYLLQSSRTIQKQSTNGDELNEQLYQKMFKNLEYGTILLDVVTILTIFDILTSFNVFITKNSVLITGSLFPYVALTFILYGQYCLQKTIEQVRHFKLPIVTFPEDVLALMKTYDEAEREAHYEQSFKILFQLNQFILPAFYILLFTISLLLREVQYLPIAIVVFIHLYINVVNISMIKKYFK</sequence>
<protein>
    <submittedName>
        <fullName evidence="2">DUF3169 family protein</fullName>
    </submittedName>
</protein>
<reference evidence="2" key="1">
    <citation type="submission" date="2024-06" db="EMBL/GenBank/DDBJ databases">
        <title>Complete genome sequence of Streptococcus sp. KHUD_010.</title>
        <authorList>
            <person name="Lee J.-H."/>
            <person name="Moon J.-H."/>
        </authorList>
    </citation>
    <scope>NUCLEOTIDE SEQUENCE</scope>
    <source>
        <strain evidence="2">KHUD_010</strain>
    </source>
</reference>
<organism evidence="2">
    <name type="scientific">Streptococcus sp. KHUD_010</name>
    <dbReference type="NCBI Taxonomy" id="3157339"/>
    <lineage>
        <taxon>Bacteria</taxon>
        <taxon>Bacillati</taxon>
        <taxon>Bacillota</taxon>
        <taxon>Bacilli</taxon>
        <taxon>Lactobacillales</taxon>
        <taxon>Streptococcaceae</taxon>
        <taxon>Streptococcus</taxon>
    </lineage>
</organism>
<gene>
    <name evidence="2" type="ORF">ABKA15_03010</name>
</gene>
<dbReference type="Pfam" id="PF11368">
    <property type="entry name" value="DUF3169"/>
    <property type="match status" value="1"/>
</dbReference>
<evidence type="ECO:0000313" key="2">
    <source>
        <dbReference type="EMBL" id="XBS57658.1"/>
    </source>
</evidence>
<accession>A0AAU7PZF0</accession>
<feature type="transmembrane region" description="Helical" evidence="1">
    <location>
        <begin position="38"/>
        <end position="59"/>
    </location>
</feature>